<protein>
    <submittedName>
        <fullName evidence="2">Uncharacterized protein</fullName>
    </submittedName>
</protein>
<dbReference type="AlphaFoldDB" id="A0A2M4D803"/>
<sequence length="106" mass="11561">MLTTITHSSGSGWIRKALLLLLLLLLFGSIAMPTFCLRCLLENQITFGPDIPRFPSLSIYLSLSPCGSLKVVPFVGCTCCLLAIPVLFHFSLSSSLAKTDDVDERN</sequence>
<proteinExistence type="predicted"/>
<name>A0A2M4D803_ANODA</name>
<keyword evidence="1" id="KW-1133">Transmembrane helix</keyword>
<organism evidence="2">
    <name type="scientific">Anopheles darlingi</name>
    <name type="common">Mosquito</name>
    <dbReference type="NCBI Taxonomy" id="43151"/>
    <lineage>
        <taxon>Eukaryota</taxon>
        <taxon>Metazoa</taxon>
        <taxon>Ecdysozoa</taxon>
        <taxon>Arthropoda</taxon>
        <taxon>Hexapoda</taxon>
        <taxon>Insecta</taxon>
        <taxon>Pterygota</taxon>
        <taxon>Neoptera</taxon>
        <taxon>Endopterygota</taxon>
        <taxon>Diptera</taxon>
        <taxon>Nematocera</taxon>
        <taxon>Culicoidea</taxon>
        <taxon>Culicidae</taxon>
        <taxon>Anophelinae</taxon>
        <taxon>Anopheles</taxon>
    </lineage>
</organism>
<evidence type="ECO:0000313" key="2">
    <source>
        <dbReference type="EMBL" id="MBW73667.1"/>
    </source>
</evidence>
<keyword evidence="1" id="KW-0812">Transmembrane</keyword>
<keyword evidence="1" id="KW-0472">Membrane</keyword>
<reference evidence="2" key="1">
    <citation type="submission" date="2018-01" db="EMBL/GenBank/DDBJ databases">
        <title>An insight into the sialome of Amazonian anophelines.</title>
        <authorList>
            <person name="Ribeiro J.M."/>
            <person name="Scarpassa V."/>
            <person name="Calvo E."/>
        </authorList>
    </citation>
    <scope>NUCLEOTIDE SEQUENCE</scope>
</reference>
<feature type="transmembrane region" description="Helical" evidence="1">
    <location>
        <begin position="71"/>
        <end position="90"/>
    </location>
</feature>
<evidence type="ECO:0000256" key="1">
    <source>
        <dbReference type="SAM" id="Phobius"/>
    </source>
</evidence>
<dbReference type="EMBL" id="GGFL01009489">
    <property type="protein sequence ID" value="MBW73667.1"/>
    <property type="molecule type" value="Transcribed_RNA"/>
</dbReference>
<accession>A0A2M4D803</accession>